<dbReference type="PROSITE" id="PS51419">
    <property type="entry name" value="RAB"/>
    <property type="match status" value="1"/>
</dbReference>
<sequence length="202" mass="22200">MATRLKPKRKYKLVAVGSSGSGKSSILLRYARDEFENDLLPTVGAAFFSKRVVSPEGESRQFELWDTAGQERYRALAALYYREACAAVVVYDITQRDTFYGSQGAMSWVSEVRQRSQEDIVIALVGNKIDRDDLREVQAGDVEAYAKSEGILHFLASAKTGDGVDGIFETIAEMVPEQMAMSNDSGEAESLRTAQRSSGCGC</sequence>
<dbReference type="Pfam" id="PF00071">
    <property type="entry name" value="Ras"/>
    <property type="match status" value="1"/>
</dbReference>
<dbReference type="FunFam" id="3.40.50.300:FF:000808">
    <property type="entry name" value="Small GTP-binding protein, putative"/>
    <property type="match status" value="1"/>
</dbReference>
<dbReference type="SMART" id="SM00173">
    <property type="entry name" value="RAS"/>
    <property type="match status" value="1"/>
</dbReference>
<dbReference type="PRINTS" id="PR00449">
    <property type="entry name" value="RASTRNSFRMNG"/>
</dbReference>
<dbReference type="InterPro" id="IPR005225">
    <property type="entry name" value="Small_GTP-bd"/>
</dbReference>
<dbReference type="PROSITE" id="PS51417">
    <property type="entry name" value="ARF"/>
    <property type="match status" value="1"/>
</dbReference>
<dbReference type="NCBIfam" id="TIGR00231">
    <property type="entry name" value="small_GTP"/>
    <property type="match status" value="1"/>
</dbReference>
<dbReference type="SUPFAM" id="SSF52540">
    <property type="entry name" value="P-loop containing nucleoside triphosphate hydrolases"/>
    <property type="match status" value="1"/>
</dbReference>
<proteinExistence type="predicted"/>
<dbReference type="PROSITE" id="PS51421">
    <property type="entry name" value="RAS"/>
    <property type="match status" value="1"/>
</dbReference>
<organism evidence="3">
    <name type="scientific">Pinguiococcus pyrenoidosus</name>
    <dbReference type="NCBI Taxonomy" id="172671"/>
    <lineage>
        <taxon>Eukaryota</taxon>
        <taxon>Sar</taxon>
        <taxon>Stramenopiles</taxon>
        <taxon>Ochrophyta</taxon>
        <taxon>Pinguiophyceae</taxon>
        <taxon>Pinguiochrysidales</taxon>
        <taxon>Pinguiochrysidaceae</taxon>
        <taxon>Pinguiococcus</taxon>
    </lineage>
</organism>
<dbReference type="EMBL" id="HBEA01015821">
    <property type="protein sequence ID" value="CAD8262579.1"/>
    <property type="molecule type" value="Transcribed_RNA"/>
</dbReference>
<evidence type="ECO:0000256" key="1">
    <source>
        <dbReference type="ARBA" id="ARBA00022741"/>
    </source>
</evidence>
<dbReference type="GO" id="GO:0003924">
    <property type="term" value="F:GTPase activity"/>
    <property type="evidence" value="ECO:0007669"/>
    <property type="project" value="InterPro"/>
</dbReference>
<gene>
    <name evidence="3" type="ORF">PPYR1160_LOCUS12081</name>
</gene>
<evidence type="ECO:0000256" key="2">
    <source>
        <dbReference type="SAM" id="MobiDB-lite"/>
    </source>
</evidence>
<name>A0A7R9UFE3_9STRA</name>
<dbReference type="Gene3D" id="3.40.50.300">
    <property type="entry name" value="P-loop containing nucleotide triphosphate hydrolases"/>
    <property type="match status" value="1"/>
</dbReference>
<feature type="region of interest" description="Disordered" evidence="2">
    <location>
        <begin position="181"/>
        <end position="202"/>
    </location>
</feature>
<dbReference type="SMART" id="SM00175">
    <property type="entry name" value="RAB"/>
    <property type="match status" value="1"/>
</dbReference>
<reference evidence="3" key="1">
    <citation type="submission" date="2021-01" db="EMBL/GenBank/DDBJ databases">
        <authorList>
            <person name="Corre E."/>
            <person name="Pelletier E."/>
            <person name="Niang G."/>
            <person name="Scheremetjew M."/>
            <person name="Finn R."/>
            <person name="Kale V."/>
            <person name="Holt S."/>
            <person name="Cochrane G."/>
            <person name="Meng A."/>
            <person name="Brown T."/>
            <person name="Cohen L."/>
        </authorList>
    </citation>
    <scope>NUCLEOTIDE SEQUENCE</scope>
    <source>
        <strain evidence="3">CCMP2078</strain>
    </source>
</reference>
<dbReference type="GO" id="GO:0005525">
    <property type="term" value="F:GTP binding"/>
    <property type="evidence" value="ECO:0007669"/>
    <property type="project" value="InterPro"/>
</dbReference>
<protein>
    <submittedName>
        <fullName evidence="3">Uncharacterized protein</fullName>
    </submittedName>
</protein>
<accession>A0A7R9UFE3</accession>
<dbReference type="SMART" id="SM00176">
    <property type="entry name" value="RAN"/>
    <property type="match status" value="1"/>
</dbReference>
<feature type="compositionally biased region" description="Polar residues" evidence="2">
    <location>
        <begin position="192"/>
        <end position="202"/>
    </location>
</feature>
<dbReference type="InterPro" id="IPR027417">
    <property type="entry name" value="P-loop_NTPase"/>
</dbReference>
<dbReference type="SMART" id="SM00174">
    <property type="entry name" value="RHO"/>
    <property type="match status" value="1"/>
</dbReference>
<dbReference type="InterPro" id="IPR001806">
    <property type="entry name" value="Small_GTPase"/>
</dbReference>
<dbReference type="AlphaFoldDB" id="A0A7R9UFE3"/>
<dbReference type="PANTHER" id="PTHR47978">
    <property type="match status" value="1"/>
</dbReference>
<evidence type="ECO:0000313" key="3">
    <source>
        <dbReference type="EMBL" id="CAD8262579.1"/>
    </source>
</evidence>
<keyword evidence="1" id="KW-0547">Nucleotide-binding</keyword>